<dbReference type="RefSeq" id="WP_154454246.1">
    <property type="nucleotide sequence ID" value="NZ_BRXN01000023.1"/>
</dbReference>
<keyword evidence="2" id="KW-0378">Hydrolase</keyword>
<dbReference type="Proteomes" id="UP001212085">
    <property type="component" value="Chromosome"/>
</dbReference>
<dbReference type="PANTHER" id="PTHR11106">
    <property type="entry name" value="GANGLIOSIDE INDUCED DIFFERENTIATION ASSOCIATED PROTEIN 2-RELATED"/>
    <property type="match status" value="1"/>
</dbReference>
<dbReference type="SUPFAM" id="SSF52949">
    <property type="entry name" value="Macro domain-like"/>
    <property type="match status" value="1"/>
</dbReference>
<dbReference type="GeneID" id="99636803"/>
<dbReference type="InterPro" id="IPR043472">
    <property type="entry name" value="Macro_dom-like"/>
</dbReference>
<dbReference type="SMART" id="SM00506">
    <property type="entry name" value="A1pp"/>
    <property type="match status" value="1"/>
</dbReference>
<dbReference type="PANTHER" id="PTHR11106:SF27">
    <property type="entry name" value="MACRO DOMAIN-CONTAINING PROTEIN"/>
    <property type="match status" value="1"/>
</dbReference>
<dbReference type="Proteomes" id="UP000471052">
    <property type="component" value="Unassembled WGS sequence"/>
</dbReference>
<gene>
    <name evidence="2" type="ORF">FYJ82_00870</name>
    <name evidence="3" type="ORF">O6R09_03595</name>
</gene>
<dbReference type="GO" id="GO:0016787">
    <property type="term" value="F:hydrolase activity"/>
    <property type="evidence" value="ECO:0007669"/>
    <property type="project" value="UniProtKB-KW"/>
</dbReference>
<sequence length="260" mass="29531">MTKQEMVNYLLGYLLKENSQYKAIHIPEDLSGQESLLRALLNVRPPMATSRHFLSVQNDYLQLKAAERVVVFLNHLHTVPNDERFYVWKGDITRLKVDGIVNTASRHLLGCFEPLHNCSENAIHTYAGVQLRQDCYNLMEQQPYEEPTGTAKITPAYNLPAKFVLHTVSPNLSGPLTPMSKDLLTQTYLACLGLSEKNQLESVALPAINSSKDPHFVDENVAEVAVQTTKQFLEQSHFVKKVIFAVNNDKERHIYQKLLN</sequence>
<dbReference type="Pfam" id="PF01661">
    <property type="entry name" value="Macro"/>
    <property type="match status" value="1"/>
</dbReference>
<evidence type="ECO:0000313" key="5">
    <source>
        <dbReference type="Proteomes" id="UP001212085"/>
    </source>
</evidence>
<accession>A0A6N7WMH9</accession>
<dbReference type="EMBL" id="VUNP01000003">
    <property type="protein sequence ID" value="MST53015.1"/>
    <property type="molecule type" value="Genomic_DNA"/>
</dbReference>
<evidence type="ECO:0000313" key="3">
    <source>
        <dbReference type="EMBL" id="WBB07018.1"/>
    </source>
</evidence>
<organism evidence="2 4">
    <name type="scientific">Streptococcus alactolyticus</name>
    <dbReference type="NCBI Taxonomy" id="29389"/>
    <lineage>
        <taxon>Bacteria</taxon>
        <taxon>Bacillati</taxon>
        <taxon>Bacillota</taxon>
        <taxon>Bacilli</taxon>
        <taxon>Lactobacillales</taxon>
        <taxon>Streptococcaceae</taxon>
        <taxon>Streptococcus</taxon>
    </lineage>
</organism>
<proteinExistence type="predicted"/>
<dbReference type="Gene3D" id="3.40.220.10">
    <property type="entry name" value="Leucine Aminopeptidase, subunit E, domain 1"/>
    <property type="match status" value="1"/>
</dbReference>
<dbReference type="OrthoDB" id="6194521at2"/>
<name>A0A6N7WMH9_STRAY</name>
<feature type="domain" description="Macro" evidence="1">
    <location>
        <begin position="72"/>
        <end position="260"/>
    </location>
</feature>
<protein>
    <submittedName>
        <fullName evidence="2">Protein-ADP-ribose hydrolase</fullName>
    </submittedName>
</protein>
<reference evidence="3 5" key="2">
    <citation type="submission" date="2022-12" db="EMBL/GenBank/DDBJ databases">
        <title>Streptococcus alactolyticus LGM, complete genome.</title>
        <authorList>
            <person name="Liu Z."/>
            <person name="Mu C."/>
            <person name="Zhu W."/>
        </authorList>
    </citation>
    <scope>NUCLEOTIDE SEQUENCE [LARGE SCALE GENOMIC DNA]</scope>
    <source>
        <strain evidence="3 5">LGM</strain>
    </source>
</reference>
<dbReference type="NCBIfam" id="NF003163">
    <property type="entry name" value="PRK04143.1"/>
    <property type="match status" value="1"/>
</dbReference>
<dbReference type="EMBL" id="CP114883">
    <property type="protein sequence ID" value="WBB07018.1"/>
    <property type="molecule type" value="Genomic_DNA"/>
</dbReference>
<evidence type="ECO:0000259" key="1">
    <source>
        <dbReference type="PROSITE" id="PS51154"/>
    </source>
</evidence>
<reference evidence="2 4" key="1">
    <citation type="submission" date="2019-08" db="EMBL/GenBank/DDBJ databases">
        <title>In-depth cultivation of the pig gut microbiome towards novel bacterial diversity and tailored functional studies.</title>
        <authorList>
            <person name="Wylensek D."/>
            <person name="Hitch T.C.A."/>
            <person name="Clavel T."/>
        </authorList>
    </citation>
    <scope>NUCLEOTIDE SEQUENCE [LARGE SCALE GENOMIC DNA]</scope>
    <source>
        <strain evidence="2 4">BL-178-WT-3A</strain>
    </source>
</reference>
<evidence type="ECO:0000313" key="2">
    <source>
        <dbReference type="EMBL" id="MST53015.1"/>
    </source>
</evidence>
<evidence type="ECO:0000313" key="4">
    <source>
        <dbReference type="Proteomes" id="UP000471052"/>
    </source>
</evidence>
<keyword evidence="5" id="KW-1185">Reference proteome</keyword>
<dbReference type="InterPro" id="IPR002589">
    <property type="entry name" value="Macro_dom"/>
</dbReference>
<dbReference type="PROSITE" id="PS51154">
    <property type="entry name" value="MACRO"/>
    <property type="match status" value="1"/>
</dbReference>
<dbReference type="AlphaFoldDB" id="A0A6N7WMH9"/>